<dbReference type="Proteomes" id="UP000065807">
    <property type="component" value="Chromosome"/>
</dbReference>
<dbReference type="InterPro" id="IPR036397">
    <property type="entry name" value="RNaseH_sf"/>
</dbReference>
<dbReference type="Pfam" id="PF13358">
    <property type="entry name" value="DDE_3"/>
    <property type="match status" value="1"/>
</dbReference>
<dbReference type="InterPro" id="IPR038717">
    <property type="entry name" value="Tc1-like_DDE_dom"/>
</dbReference>
<evidence type="ECO:0000259" key="1">
    <source>
        <dbReference type="Pfam" id="PF13358"/>
    </source>
</evidence>
<proteinExistence type="predicted"/>
<dbReference type="OrthoDB" id="5423058at2"/>
<sequence>MDEVHFQQYGSRCRMWIPPEDRDPVVLHSPTRRSVGCFGAVRLRDGKFLYRREVERFNALSFWAFLKELCRVARRTRRRVVVILDNASPATAQWLLPGAGERDCYRGGLL</sequence>
<dbReference type="AlphaFoldDB" id="A0A0K2SM01"/>
<dbReference type="EMBL" id="AP014924">
    <property type="protein sequence ID" value="BAS28130.1"/>
    <property type="molecule type" value="Genomic_DNA"/>
</dbReference>
<accession>A0A0K2SM01</accession>
<dbReference type="GO" id="GO:0003676">
    <property type="term" value="F:nucleic acid binding"/>
    <property type="evidence" value="ECO:0007669"/>
    <property type="project" value="InterPro"/>
</dbReference>
<organism evidence="2 3">
    <name type="scientific">Limnochorda pilosa</name>
    <dbReference type="NCBI Taxonomy" id="1555112"/>
    <lineage>
        <taxon>Bacteria</taxon>
        <taxon>Bacillati</taxon>
        <taxon>Bacillota</taxon>
        <taxon>Limnochordia</taxon>
        <taxon>Limnochordales</taxon>
        <taxon>Limnochordaceae</taxon>
        <taxon>Limnochorda</taxon>
    </lineage>
</organism>
<feature type="domain" description="Tc1-like transposase DDE" evidence="1">
    <location>
        <begin position="1"/>
        <end position="88"/>
    </location>
</feature>
<reference evidence="3" key="2">
    <citation type="journal article" date="2016" name="Int. J. Syst. Evol. Microbiol.">
        <title>Complete genome sequence and cell structure of Limnochorda pilosa, a Gram-negative spore-former within the phylum Firmicutes.</title>
        <authorList>
            <person name="Watanabe M."/>
            <person name="Kojima H."/>
            <person name="Fukui M."/>
        </authorList>
    </citation>
    <scope>NUCLEOTIDE SEQUENCE [LARGE SCALE GENOMIC DNA]</scope>
    <source>
        <strain evidence="3">HC45</strain>
    </source>
</reference>
<reference evidence="3" key="1">
    <citation type="submission" date="2015-07" db="EMBL/GenBank/DDBJ databases">
        <title>Complete genome sequence and phylogenetic analysis of Limnochorda pilosa.</title>
        <authorList>
            <person name="Watanabe M."/>
            <person name="Kojima H."/>
            <person name="Fukui M."/>
        </authorList>
    </citation>
    <scope>NUCLEOTIDE SEQUENCE [LARGE SCALE GENOMIC DNA]</scope>
    <source>
        <strain evidence="3">HC45</strain>
    </source>
</reference>
<gene>
    <name evidence="2" type="ORF">LIP_2289</name>
</gene>
<keyword evidence="3" id="KW-1185">Reference proteome</keyword>
<name>A0A0K2SM01_LIMPI</name>
<protein>
    <recommendedName>
        <fullName evidence="1">Tc1-like transposase DDE domain-containing protein</fullName>
    </recommendedName>
</protein>
<dbReference type="KEGG" id="lpil:LIP_2289"/>
<evidence type="ECO:0000313" key="2">
    <source>
        <dbReference type="EMBL" id="BAS28130.1"/>
    </source>
</evidence>
<dbReference type="RefSeq" id="WP_082726198.1">
    <property type="nucleotide sequence ID" value="NZ_AP014924.1"/>
</dbReference>
<dbReference type="Gene3D" id="3.30.420.10">
    <property type="entry name" value="Ribonuclease H-like superfamily/Ribonuclease H"/>
    <property type="match status" value="1"/>
</dbReference>
<evidence type="ECO:0000313" key="3">
    <source>
        <dbReference type="Proteomes" id="UP000065807"/>
    </source>
</evidence>